<dbReference type="Pfam" id="PF25768">
    <property type="entry name" value="TPR_IFT121"/>
    <property type="match status" value="1"/>
</dbReference>
<feature type="non-terminal residue" evidence="2">
    <location>
        <position position="126"/>
    </location>
</feature>
<dbReference type="InterPro" id="IPR057979">
    <property type="entry name" value="TPR_IFT121"/>
</dbReference>
<reference evidence="2" key="1">
    <citation type="submission" date="2015-04" db="EMBL/GenBank/DDBJ databases">
        <title>The genome sequence of the plant pathogenic Rhizarian Plasmodiophora brassicae reveals insights in its biotrophic life cycle and the origin of chitin synthesis.</title>
        <authorList>
            <person name="Schwelm A."/>
            <person name="Fogelqvist J."/>
            <person name="Knaust A."/>
            <person name="Julke S."/>
            <person name="Lilja T."/>
            <person name="Dhandapani V."/>
            <person name="Bonilla-Rosso G."/>
            <person name="Karlsson M."/>
            <person name="Shevchenko A."/>
            <person name="Choi S.R."/>
            <person name="Kim H.G."/>
            <person name="Park J.Y."/>
            <person name="Lim Y.P."/>
            <person name="Ludwig-Muller J."/>
            <person name="Dixelius C."/>
        </authorList>
    </citation>
    <scope>NUCLEOTIDE SEQUENCE</scope>
    <source>
        <tissue evidence="2">Potato root galls</tissue>
    </source>
</reference>
<feature type="domain" description="IFT121-like TPR repeats" evidence="1">
    <location>
        <begin position="60"/>
        <end position="126"/>
    </location>
</feature>
<name>A0A0H5QU89_9EUKA</name>
<protein>
    <recommendedName>
        <fullName evidence="1">IFT121-like TPR repeats domain-containing protein</fullName>
    </recommendedName>
</protein>
<evidence type="ECO:0000313" key="2">
    <source>
        <dbReference type="EMBL" id="CRZ05277.1"/>
    </source>
</evidence>
<dbReference type="AlphaFoldDB" id="A0A0H5QU89"/>
<sequence length="126" mass="14285">QVDPALPLTAKKLHVCAALQLDLARKQIGNMDREEEREQVITSLLNQHVQSSSVSSSSESPWHAAEAYHFLMLAQRALYDKSFELAMVSALRLQHYEDVIDTKVIYSTIALASFHNQFYEQCSNAF</sequence>
<proteinExistence type="predicted"/>
<organism evidence="2">
    <name type="scientific">Spongospora subterranea</name>
    <dbReference type="NCBI Taxonomy" id="70186"/>
    <lineage>
        <taxon>Eukaryota</taxon>
        <taxon>Sar</taxon>
        <taxon>Rhizaria</taxon>
        <taxon>Endomyxa</taxon>
        <taxon>Phytomyxea</taxon>
        <taxon>Plasmodiophorida</taxon>
        <taxon>Plasmodiophoridae</taxon>
        <taxon>Spongospora</taxon>
    </lineage>
</organism>
<accession>A0A0H5QU89</accession>
<dbReference type="EMBL" id="HACM01004835">
    <property type="protein sequence ID" value="CRZ05277.1"/>
    <property type="molecule type" value="Transcribed_RNA"/>
</dbReference>
<evidence type="ECO:0000259" key="1">
    <source>
        <dbReference type="Pfam" id="PF25768"/>
    </source>
</evidence>
<feature type="non-terminal residue" evidence="2">
    <location>
        <position position="1"/>
    </location>
</feature>